<dbReference type="EMBL" id="CABITT030000003">
    <property type="protein sequence ID" value="VVA96124.1"/>
    <property type="molecule type" value="Genomic_DNA"/>
</dbReference>
<feature type="compositionally biased region" description="Basic and acidic residues" evidence="1">
    <location>
        <begin position="37"/>
        <end position="51"/>
    </location>
</feature>
<sequence length="130" mass="14720">MSLRRLFSTNRRNPSFPNAVGSTSSMDPPPIVGETGNTKEDVHVDSLDSYDPKEDHPLRAYYKGYNSAKKHILEKKFFQGAASESEIQDYVANLLPTIHMADTSEDQKKEMTEKGVRMALKHVGFLPRDY</sequence>
<dbReference type="AlphaFoldDB" id="A0A565B4U2"/>
<evidence type="ECO:0000313" key="3">
    <source>
        <dbReference type="Proteomes" id="UP000489600"/>
    </source>
</evidence>
<reference evidence="2" key="1">
    <citation type="submission" date="2019-07" db="EMBL/GenBank/DDBJ databases">
        <authorList>
            <person name="Dittberner H."/>
        </authorList>
    </citation>
    <scope>NUCLEOTIDE SEQUENCE [LARGE SCALE GENOMIC DNA]</scope>
</reference>
<feature type="compositionally biased region" description="Polar residues" evidence="1">
    <location>
        <begin position="7"/>
        <end position="26"/>
    </location>
</feature>
<accession>A0A565B4U2</accession>
<evidence type="ECO:0000256" key="1">
    <source>
        <dbReference type="SAM" id="MobiDB-lite"/>
    </source>
</evidence>
<name>A0A565B4U2_9BRAS</name>
<protein>
    <submittedName>
        <fullName evidence="2">Uncharacterized protein</fullName>
    </submittedName>
</protein>
<keyword evidence="3" id="KW-1185">Reference proteome</keyword>
<evidence type="ECO:0000313" key="2">
    <source>
        <dbReference type="EMBL" id="VVA96124.1"/>
    </source>
</evidence>
<proteinExistence type="predicted"/>
<organism evidence="2 3">
    <name type="scientific">Arabis nemorensis</name>
    <dbReference type="NCBI Taxonomy" id="586526"/>
    <lineage>
        <taxon>Eukaryota</taxon>
        <taxon>Viridiplantae</taxon>
        <taxon>Streptophyta</taxon>
        <taxon>Embryophyta</taxon>
        <taxon>Tracheophyta</taxon>
        <taxon>Spermatophyta</taxon>
        <taxon>Magnoliopsida</taxon>
        <taxon>eudicotyledons</taxon>
        <taxon>Gunneridae</taxon>
        <taxon>Pentapetalae</taxon>
        <taxon>rosids</taxon>
        <taxon>malvids</taxon>
        <taxon>Brassicales</taxon>
        <taxon>Brassicaceae</taxon>
        <taxon>Arabideae</taxon>
        <taxon>Arabis</taxon>
    </lineage>
</organism>
<dbReference type="Proteomes" id="UP000489600">
    <property type="component" value="Unassembled WGS sequence"/>
</dbReference>
<feature type="region of interest" description="Disordered" evidence="1">
    <location>
        <begin position="1"/>
        <end position="51"/>
    </location>
</feature>
<gene>
    <name evidence="2" type="ORF">ANE_LOCUS6569</name>
</gene>
<comment type="caution">
    <text evidence="2">The sequence shown here is derived from an EMBL/GenBank/DDBJ whole genome shotgun (WGS) entry which is preliminary data.</text>
</comment>